<dbReference type="EMBL" id="KN832870">
    <property type="protein sequence ID" value="KIN07178.1"/>
    <property type="molecule type" value="Genomic_DNA"/>
</dbReference>
<dbReference type="InParanoid" id="A0A0C3DYM5"/>
<dbReference type="HOGENOM" id="CLU_077442_2_0_1"/>
<dbReference type="PANTHER" id="PTHR35332">
    <property type="entry name" value="REGULATION OF ENOLASE PROTEIN 1"/>
    <property type="match status" value="1"/>
</dbReference>
<gene>
    <name evidence="2" type="ORF">OIDMADRAFT_150473</name>
</gene>
<protein>
    <submittedName>
        <fullName evidence="2">Uncharacterized protein</fullName>
    </submittedName>
</protein>
<evidence type="ECO:0000313" key="3">
    <source>
        <dbReference type="Proteomes" id="UP000054321"/>
    </source>
</evidence>
<dbReference type="OrthoDB" id="42525at2759"/>
<evidence type="ECO:0000313" key="2">
    <source>
        <dbReference type="EMBL" id="KIN07178.1"/>
    </source>
</evidence>
<name>A0A0C3DYM5_OIDMZ</name>
<reference evidence="3" key="2">
    <citation type="submission" date="2015-01" db="EMBL/GenBank/DDBJ databases">
        <title>Evolutionary Origins and Diversification of the Mycorrhizal Mutualists.</title>
        <authorList>
            <consortium name="DOE Joint Genome Institute"/>
            <consortium name="Mycorrhizal Genomics Consortium"/>
            <person name="Kohler A."/>
            <person name="Kuo A."/>
            <person name="Nagy L.G."/>
            <person name="Floudas D."/>
            <person name="Copeland A."/>
            <person name="Barry K.W."/>
            <person name="Cichocki N."/>
            <person name="Veneault-Fourrey C."/>
            <person name="LaButti K."/>
            <person name="Lindquist E.A."/>
            <person name="Lipzen A."/>
            <person name="Lundell T."/>
            <person name="Morin E."/>
            <person name="Murat C."/>
            <person name="Riley R."/>
            <person name="Ohm R."/>
            <person name="Sun H."/>
            <person name="Tunlid A."/>
            <person name="Henrissat B."/>
            <person name="Grigoriev I.V."/>
            <person name="Hibbett D.S."/>
            <person name="Martin F."/>
        </authorList>
    </citation>
    <scope>NUCLEOTIDE SEQUENCE [LARGE SCALE GENOMIC DNA]</scope>
    <source>
        <strain evidence="3">Zn</strain>
    </source>
</reference>
<dbReference type="Gene3D" id="2.60.120.200">
    <property type="match status" value="1"/>
</dbReference>
<feature type="region of interest" description="Disordered" evidence="1">
    <location>
        <begin position="1"/>
        <end position="22"/>
    </location>
</feature>
<accession>A0A0C3DYM5</accession>
<dbReference type="InterPro" id="IPR009784">
    <property type="entry name" value="DUF1349"/>
</dbReference>
<dbReference type="Pfam" id="PF07081">
    <property type="entry name" value="DUF1349"/>
    <property type="match status" value="1"/>
</dbReference>
<reference evidence="2 3" key="1">
    <citation type="submission" date="2014-04" db="EMBL/GenBank/DDBJ databases">
        <authorList>
            <consortium name="DOE Joint Genome Institute"/>
            <person name="Kuo A."/>
            <person name="Martino E."/>
            <person name="Perotto S."/>
            <person name="Kohler A."/>
            <person name="Nagy L.G."/>
            <person name="Floudas D."/>
            <person name="Copeland A."/>
            <person name="Barry K.W."/>
            <person name="Cichocki N."/>
            <person name="Veneault-Fourrey C."/>
            <person name="LaButti K."/>
            <person name="Lindquist E.A."/>
            <person name="Lipzen A."/>
            <person name="Lundell T."/>
            <person name="Morin E."/>
            <person name="Murat C."/>
            <person name="Sun H."/>
            <person name="Tunlid A."/>
            <person name="Henrissat B."/>
            <person name="Grigoriev I.V."/>
            <person name="Hibbett D.S."/>
            <person name="Martin F."/>
            <person name="Nordberg H.P."/>
            <person name="Cantor M.N."/>
            <person name="Hua S.X."/>
        </authorList>
    </citation>
    <scope>NUCLEOTIDE SEQUENCE [LARGE SCALE GENOMIC DNA]</scope>
    <source>
        <strain evidence="2 3">Zn</strain>
    </source>
</reference>
<dbReference type="Proteomes" id="UP000054321">
    <property type="component" value="Unassembled WGS sequence"/>
</dbReference>
<dbReference type="AlphaFoldDB" id="A0A0C3DYM5"/>
<dbReference type="PANTHER" id="PTHR35332:SF2">
    <property type="entry name" value="REGULATION OF ENOLASE PROTEIN 1"/>
    <property type="match status" value="1"/>
</dbReference>
<proteinExistence type="predicted"/>
<organism evidence="2 3">
    <name type="scientific">Oidiodendron maius (strain Zn)</name>
    <dbReference type="NCBI Taxonomy" id="913774"/>
    <lineage>
        <taxon>Eukaryota</taxon>
        <taxon>Fungi</taxon>
        <taxon>Dikarya</taxon>
        <taxon>Ascomycota</taxon>
        <taxon>Pezizomycotina</taxon>
        <taxon>Leotiomycetes</taxon>
        <taxon>Leotiomycetes incertae sedis</taxon>
        <taxon>Myxotrichaceae</taxon>
        <taxon>Oidiodendron</taxon>
    </lineage>
</organism>
<dbReference type="FunCoup" id="A0A0C3DYM5">
    <property type="interactions" value="23"/>
</dbReference>
<dbReference type="STRING" id="913774.A0A0C3DYM5"/>
<sequence length="212" mass="23475">MPSASHLPFHTLNTSIQPPPATGTTFTLSPDASSPTDIWRKPGPPPVKTFNAPIIYKSLKLQSFQRARVTISAEWSKLYDQGGLVFILPAAGVEPTDQKWVKTGIEFYQGKPYVSTVAADAWADWSLVSAPIHEGGVTLELERKEKDDTLWIYVIDGQTKVPIREVTWVLSEPDPEVCWIGVYAARPTIGGPDDETKPLNVKFEGWELEVAE</sequence>
<feature type="compositionally biased region" description="Polar residues" evidence="1">
    <location>
        <begin position="11"/>
        <end position="22"/>
    </location>
</feature>
<evidence type="ECO:0000256" key="1">
    <source>
        <dbReference type="SAM" id="MobiDB-lite"/>
    </source>
</evidence>
<keyword evidence="3" id="KW-1185">Reference proteome</keyword>